<keyword evidence="2" id="KW-0963">Cytoplasm</keyword>
<dbReference type="GO" id="GO:0043024">
    <property type="term" value="F:ribosomal small subunit binding"/>
    <property type="evidence" value="ECO:0007669"/>
    <property type="project" value="TreeGrafter"/>
</dbReference>
<dbReference type="Pfam" id="PF02033">
    <property type="entry name" value="RBFA"/>
    <property type="match status" value="1"/>
</dbReference>
<gene>
    <name evidence="2" type="primary">rbfA</name>
    <name evidence="3" type="ORF">NC99_24950</name>
</gene>
<evidence type="ECO:0000313" key="3">
    <source>
        <dbReference type="EMBL" id="KOH44710.1"/>
    </source>
</evidence>
<dbReference type="STRING" id="1409788.NC99_24950"/>
<name>A0A0L8V8B3_9BACT</name>
<dbReference type="PANTHER" id="PTHR33515:SF1">
    <property type="entry name" value="RIBOSOME-BINDING FACTOR A, CHLOROPLASTIC-RELATED"/>
    <property type="match status" value="1"/>
</dbReference>
<dbReference type="AlphaFoldDB" id="A0A0L8V8B3"/>
<dbReference type="HAMAP" id="MF_00003">
    <property type="entry name" value="RbfA"/>
    <property type="match status" value="1"/>
</dbReference>
<dbReference type="InterPro" id="IPR000238">
    <property type="entry name" value="RbfA"/>
</dbReference>
<dbReference type="GO" id="GO:0030490">
    <property type="term" value="P:maturation of SSU-rRNA"/>
    <property type="evidence" value="ECO:0007669"/>
    <property type="project" value="UniProtKB-UniRule"/>
</dbReference>
<dbReference type="PANTHER" id="PTHR33515">
    <property type="entry name" value="RIBOSOME-BINDING FACTOR A, CHLOROPLASTIC-RELATED"/>
    <property type="match status" value="1"/>
</dbReference>
<protein>
    <recommendedName>
        <fullName evidence="2">Ribosome-binding factor A</fullName>
    </recommendedName>
</protein>
<evidence type="ECO:0000313" key="4">
    <source>
        <dbReference type="Proteomes" id="UP000036958"/>
    </source>
</evidence>
<comment type="subcellular location">
    <subcellularLocation>
        <location evidence="2">Cytoplasm</location>
    </subcellularLocation>
</comment>
<sequence>MESTRQQKISRLLQKELADIFQKESRTLFMGKMVSVTIVRVTPDLALAKAYISIFPTEDRKEVLKQIRIANPKIRGLLGRRVGKQLRVIPELEFYIDDSLDYIDNIDRLLNQ</sequence>
<comment type="caution">
    <text evidence="3">The sequence shown here is derived from an EMBL/GenBank/DDBJ whole genome shotgun (WGS) entry which is preliminary data.</text>
</comment>
<dbReference type="SUPFAM" id="SSF89919">
    <property type="entry name" value="Ribosome-binding factor A, RbfA"/>
    <property type="match status" value="1"/>
</dbReference>
<dbReference type="PATRIC" id="fig|1409788.3.peg.2573"/>
<dbReference type="InterPro" id="IPR023799">
    <property type="entry name" value="RbfA_dom_sf"/>
</dbReference>
<dbReference type="InterPro" id="IPR015946">
    <property type="entry name" value="KH_dom-like_a/b"/>
</dbReference>
<evidence type="ECO:0000256" key="1">
    <source>
        <dbReference type="ARBA" id="ARBA00022517"/>
    </source>
</evidence>
<accession>A0A0L8V8B3</accession>
<dbReference type="Proteomes" id="UP000036958">
    <property type="component" value="Unassembled WGS sequence"/>
</dbReference>
<comment type="subunit">
    <text evidence="2">Monomer. Binds 30S ribosomal subunits, but not 50S ribosomal subunits or 70S ribosomes.</text>
</comment>
<organism evidence="3 4">
    <name type="scientific">Sunxiuqinia dokdonensis</name>
    <dbReference type="NCBI Taxonomy" id="1409788"/>
    <lineage>
        <taxon>Bacteria</taxon>
        <taxon>Pseudomonadati</taxon>
        <taxon>Bacteroidota</taxon>
        <taxon>Bacteroidia</taxon>
        <taxon>Marinilabiliales</taxon>
        <taxon>Prolixibacteraceae</taxon>
        <taxon>Sunxiuqinia</taxon>
    </lineage>
</organism>
<keyword evidence="4" id="KW-1185">Reference proteome</keyword>
<comment type="function">
    <text evidence="2">One of several proteins that assist in the late maturation steps of the functional core of the 30S ribosomal subunit. Associates with free 30S ribosomal subunits (but not with 30S subunits that are part of 70S ribosomes or polysomes). Required for efficient processing of 16S rRNA. May interact with the 5'-terminal helix region of 16S rRNA.</text>
</comment>
<dbReference type="RefSeq" id="WP_053183782.1">
    <property type="nucleotide sequence ID" value="NZ_LGIA01000155.1"/>
</dbReference>
<dbReference type="EMBL" id="LGIA01000155">
    <property type="protein sequence ID" value="KOH44710.1"/>
    <property type="molecule type" value="Genomic_DNA"/>
</dbReference>
<proteinExistence type="inferred from homology"/>
<dbReference type="NCBIfam" id="TIGR00082">
    <property type="entry name" value="rbfA"/>
    <property type="match status" value="1"/>
</dbReference>
<dbReference type="OrthoDB" id="9811910at2"/>
<keyword evidence="1 2" id="KW-0690">Ribosome biogenesis</keyword>
<reference evidence="4" key="1">
    <citation type="submission" date="2015-07" db="EMBL/GenBank/DDBJ databases">
        <title>Genome sequencing of Sunxiuqinia dokdonensis strain SK.</title>
        <authorList>
            <person name="Ahn S."/>
            <person name="Kim B.-C."/>
        </authorList>
    </citation>
    <scope>NUCLEOTIDE SEQUENCE [LARGE SCALE GENOMIC DNA]</scope>
    <source>
        <strain evidence="4">SK</strain>
    </source>
</reference>
<evidence type="ECO:0000256" key="2">
    <source>
        <dbReference type="HAMAP-Rule" id="MF_00003"/>
    </source>
</evidence>
<comment type="similarity">
    <text evidence="2">Belongs to the RbfA family.</text>
</comment>
<dbReference type="Gene3D" id="3.30.300.20">
    <property type="match status" value="1"/>
</dbReference>
<dbReference type="GO" id="GO:0005829">
    <property type="term" value="C:cytosol"/>
    <property type="evidence" value="ECO:0007669"/>
    <property type="project" value="TreeGrafter"/>
</dbReference>